<reference evidence="2 3" key="1">
    <citation type="journal article" date="2011" name="Stand. Genomic Sci.">
        <title>Complete genome sequence of the filamentous gliding predatory bacterium Herpetosiphon aurantiacus type strain (114-95(T)).</title>
        <authorList>
            <person name="Kiss H."/>
            <person name="Nett M."/>
            <person name="Domin N."/>
            <person name="Martin K."/>
            <person name="Maresca J.A."/>
            <person name="Copeland A."/>
            <person name="Lapidus A."/>
            <person name="Lucas S."/>
            <person name="Berry K.W."/>
            <person name="Glavina Del Rio T."/>
            <person name="Dalin E."/>
            <person name="Tice H."/>
            <person name="Pitluck S."/>
            <person name="Richardson P."/>
            <person name="Bruce D."/>
            <person name="Goodwin L."/>
            <person name="Han C."/>
            <person name="Detter J.C."/>
            <person name="Schmutz J."/>
            <person name="Brettin T."/>
            <person name="Land M."/>
            <person name="Hauser L."/>
            <person name="Kyrpides N.C."/>
            <person name="Ivanova N."/>
            <person name="Goker M."/>
            <person name="Woyke T."/>
            <person name="Klenk H.P."/>
            <person name="Bryant D.A."/>
        </authorList>
    </citation>
    <scope>NUCLEOTIDE SEQUENCE [LARGE SCALE GENOMIC DNA]</scope>
    <source>
        <strain evidence="3">ATCC 23779 / DSM 785 / 114-95</strain>
    </source>
</reference>
<organism evidence="2 3">
    <name type="scientific">Herpetosiphon aurantiacus (strain ATCC 23779 / DSM 785 / 114-95)</name>
    <dbReference type="NCBI Taxonomy" id="316274"/>
    <lineage>
        <taxon>Bacteria</taxon>
        <taxon>Bacillati</taxon>
        <taxon>Chloroflexota</taxon>
        <taxon>Chloroflexia</taxon>
        <taxon>Herpetosiphonales</taxon>
        <taxon>Herpetosiphonaceae</taxon>
        <taxon>Herpetosiphon</taxon>
    </lineage>
</organism>
<name>A9B347_HERA2</name>
<dbReference type="CAZy" id="GT4">
    <property type="family name" value="Glycosyltransferase Family 4"/>
</dbReference>
<evidence type="ECO:0000259" key="1">
    <source>
        <dbReference type="Pfam" id="PF13579"/>
    </source>
</evidence>
<dbReference type="eggNOG" id="COG0438">
    <property type="taxonomic scope" value="Bacteria"/>
</dbReference>
<evidence type="ECO:0000313" key="3">
    <source>
        <dbReference type="Proteomes" id="UP000000787"/>
    </source>
</evidence>
<dbReference type="EMBL" id="CP000875">
    <property type="protein sequence ID" value="ABX07510.1"/>
    <property type="molecule type" value="Genomic_DNA"/>
</dbReference>
<evidence type="ECO:0000313" key="2">
    <source>
        <dbReference type="EMBL" id="ABX07510.1"/>
    </source>
</evidence>
<keyword evidence="2" id="KW-0808">Transferase</keyword>
<dbReference type="InterPro" id="IPR028098">
    <property type="entry name" value="Glyco_trans_4-like_N"/>
</dbReference>
<feature type="domain" description="Glycosyltransferase subfamily 4-like N-terminal" evidence="1">
    <location>
        <begin position="18"/>
        <end position="184"/>
    </location>
</feature>
<dbReference type="Pfam" id="PF13692">
    <property type="entry name" value="Glyco_trans_1_4"/>
    <property type="match status" value="1"/>
</dbReference>
<dbReference type="STRING" id="316274.Haur_4880"/>
<keyword evidence="3" id="KW-1185">Reference proteome</keyword>
<dbReference type="KEGG" id="hau:Haur_4880"/>
<dbReference type="Pfam" id="PF13579">
    <property type="entry name" value="Glyco_trans_4_4"/>
    <property type="match status" value="1"/>
</dbReference>
<dbReference type="BioCyc" id="HAUR316274:GHYA-4940-MONOMER"/>
<dbReference type="PANTHER" id="PTHR12526">
    <property type="entry name" value="GLYCOSYLTRANSFERASE"/>
    <property type="match status" value="1"/>
</dbReference>
<sequence>MRIVALAPFGLRPKATLSRRALPMLQAAATRGDDVHVLAPSDLYPADAGSTSVIKQITVEHGPAFGQGSAAMLRSVSWMLKRCLALQPDLVHLFKPKGYGGMALPLIRRLRPKLPIFVDTDDWEGTGGWNDRLDYPRHIKMMIDWQERNLPKLADCVTVASQTLANQVILFGLPTNKLLYLPNGVDLPRRQLPERSLARAQLGLTQDPIILLYSRFWEFPVSDVVAMMVGVLAQIPTAKLLVIGAGEHGEEQQLTLLAQRAGINQALDNRGWSEQSTIDAALAAADIALYPMDDTLLNRAKCSAKLTEQMQAGLPIVAAAVGQVAEYLDQTSAVLVEPSNSGALAQAVIQLLQQPQQRQSLGRVAQARIEKLFNWPAQSQTLLQRYDACYKAQ</sequence>
<dbReference type="AlphaFoldDB" id="A9B347"/>
<dbReference type="SUPFAM" id="SSF53756">
    <property type="entry name" value="UDP-Glycosyltransferase/glycogen phosphorylase"/>
    <property type="match status" value="1"/>
</dbReference>
<dbReference type="InParanoid" id="A9B347"/>
<dbReference type="HOGENOM" id="CLU_009583_2_5_0"/>
<dbReference type="GO" id="GO:0016757">
    <property type="term" value="F:glycosyltransferase activity"/>
    <property type="evidence" value="ECO:0007669"/>
    <property type="project" value="TreeGrafter"/>
</dbReference>
<dbReference type="PANTHER" id="PTHR12526:SF600">
    <property type="entry name" value="GLYCOSYL TRANSFERASE GROUP 1"/>
    <property type="match status" value="1"/>
</dbReference>
<dbReference type="Proteomes" id="UP000000787">
    <property type="component" value="Chromosome"/>
</dbReference>
<protein>
    <submittedName>
        <fullName evidence="2">Glycosyl transferase group 1</fullName>
    </submittedName>
</protein>
<proteinExistence type="predicted"/>
<accession>A9B347</accession>
<dbReference type="Gene3D" id="3.40.50.2000">
    <property type="entry name" value="Glycogen Phosphorylase B"/>
    <property type="match status" value="2"/>
</dbReference>
<gene>
    <name evidence="2" type="ordered locus">Haur_4880</name>
</gene>